<keyword evidence="3" id="KW-0238">DNA-binding</keyword>
<dbReference type="GO" id="GO:0043565">
    <property type="term" value="F:sequence-specific DNA binding"/>
    <property type="evidence" value="ECO:0007669"/>
    <property type="project" value="InterPro"/>
</dbReference>
<dbReference type="PANTHER" id="PTHR45693:SF16">
    <property type="entry name" value="TRANSCRIPTION FACTOR TGAL5"/>
    <property type="match status" value="1"/>
</dbReference>
<protein>
    <submittedName>
        <fullName evidence="6">Putative bZIP transcription factor superfamily protein</fullName>
    </submittedName>
</protein>
<dbReference type="PROSITE" id="PS51806">
    <property type="entry name" value="DOG1"/>
    <property type="match status" value="1"/>
</dbReference>
<proteinExistence type="predicted"/>
<keyword evidence="4" id="KW-0804">Transcription</keyword>
<dbReference type="AlphaFoldDB" id="A0A1D6M551"/>
<dbReference type="GO" id="GO:0006351">
    <property type="term" value="P:DNA-templated transcription"/>
    <property type="evidence" value="ECO:0007669"/>
    <property type="project" value="InterPro"/>
</dbReference>
<dbReference type="InterPro" id="IPR025422">
    <property type="entry name" value="TGA_domain"/>
</dbReference>
<dbReference type="ExpressionAtlas" id="A0A1D6M551">
    <property type="expression patterns" value="baseline and differential"/>
</dbReference>
<name>A0A1D6M551_MAIZE</name>
<dbReference type="Pfam" id="PF14144">
    <property type="entry name" value="DOG1"/>
    <property type="match status" value="1"/>
</dbReference>
<evidence type="ECO:0000256" key="4">
    <source>
        <dbReference type="ARBA" id="ARBA00023163"/>
    </source>
</evidence>
<dbReference type="EMBL" id="CM000782">
    <property type="protein sequence ID" value="AQK86248.1"/>
    <property type="molecule type" value="Genomic_DNA"/>
</dbReference>
<comment type="subcellular location">
    <subcellularLocation>
        <location evidence="1">Nucleus</location>
    </subcellularLocation>
</comment>
<reference evidence="6" key="1">
    <citation type="submission" date="2015-12" db="EMBL/GenBank/DDBJ databases">
        <title>Update maize B73 reference genome by single molecule sequencing technologies.</title>
        <authorList>
            <consortium name="Maize Genome Sequencing Project"/>
            <person name="Ware D."/>
        </authorList>
    </citation>
    <scope>NUCLEOTIDE SEQUENCE</scope>
    <source>
        <tissue evidence="6">Seedling</tissue>
    </source>
</reference>
<evidence type="ECO:0000256" key="1">
    <source>
        <dbReference type="ARBA" id="ARBA00004123"/>
    </source>
</evidence>
<evidence type="ECO:0000256" key="3">
    <source>
        <dbReference type="ARBA" id="ARBA00023125"/>
    </source>
</evidence>
<evidence type="ECO:0000313" key="6">
    <source>
        <dbReference type="EMBL" id="AQK86248.1"/>
    </source>
</evidence>
<sequence length="232" mass="25906">MTELQAVLQPQIIDANLGAIVEDCMRHYDELFHLRAMLARSDVFHLMTGLWATTAERCFLWMGGFRPSEILKLDPLAEPQLIGMYNLQRSSEQTEEALVQGLQQLHQSLADAVGASPLSDGANVANYTALMALALDRLDTLESFYRQADSLRQQTLHQMRRILTTRQTARCFVSISEYHRRLRALSSVWASSRPPTPPSEGVVAAAENVSPTGTTTEQALPPYHHSQPFPGF</sequence>
<accession>A0A1D6M551</accession>
<evidence type="ECO:0000256" key="5">
    <source>
        <dbReference type="ARBA" id="ARBA00023242"/>
    </source>
</evidence>
<gene>
    <name evidence="6" type="ORF">ZEAMMB73_Zm00001d038296</name>
</gene>
<dbReference type="GO" id="GO:0005634">
    <property type="term" value="C:nucleus"/>
    <property type="evidence" value="ECO:0007669"/>
    <property type="project" value="UniProtKB-SubCell"/>
</dbReference>
<dbReference type="PANTHER" id="PTHR45693">
    <property type="entry name" value="TRANSCRIPTION FACTOR TGA9"/>
    <property type="match status" value="1"/>
</dbReference>
<keyword evidence="5" id="KW-0539">Nucleus</keyword>
<keyword evidence="2" id="KW-0805">Transcription regulation</keyword>
<organism evidence="6">
    <name type="scientific">Zea mays</name>
    <name type="common">Maize</name>
    <dbReference type="NCBI Taxonomy" id="4577"/>
    <lineage>
        <taxon>Eukaryota</taxon>
        <taxon>Viridiplantae</taxon>
        <taxon>Streptophyta</taxon>
        <taxon>Embryophyta</taxon>
        <taxon>Tracheophyta</taxon>
        <taxon>Spermatophyta</taxon>
        <taxon>Magnoliopsida</taxon>
        <taxon>Liliopsida</taxon>
        <taxon>Poales</taxon>
        <taxon>Poaceae</taxon>
        <taxon>PACMAD clade</taxon>
        <taxon>Panicoideae</taxon>
        <taxon>Andropogonodae</taxon>
        <taxon>Andropogoneae</taxon>
        <taxon>Tripsacinae</taxon>
        <taxon>Zea</taxon>
    </lineage>
</organism>
<evidence type="ECO:0000256" key="2">
    <source>
        <dbReference type="ARBA" id="ARBA00023015"/>
    </source>
</evidence>